<reference evidence="8 9" key="1">
    <citation type="submission" date="2016-11" db="EMBL/GenBank/DDBJ databases">
        <authorList>
            <person name="Jaros S."/>
            <person name="Januszkiewicz K."/>
            <person name="Wedrychowicz H."/>
        </authorList>
    </citation>
    <scope>NUCLEOTIDE SEQUENCE [LARGE SCALE GENOMIC DNA]</scope>
    <source>
        <strain evidence="8 9">DSM 26991</strain>
    </source>
</reference>
<dbReference type="InterPro" id="IPR001867">
    <property type="entry name" value="OmpR/PhoB-type_DNA-bd"/>
</dbReference>
<dbReference type="PROSITE" id="PS51755">
    <property type="entry name" value="OMPR_PHOB"/>
    <property type="match status" value="1"/>
</dbReference>
<protein>
    <submittedName>
        <fullName evidence="8">DNA-binding response regulator, OmpR family, contains REC and winged-helix (WHTH) domain</fullName>
    </submittedName>
</protein>
<gene>
    <name evidence="8" type="ORF">SAMN05444405_12327</name>
</gene>
<feature type="domain" description="Response regulatory" evidence="6">
    <location>
        <begin position="3"/>
        <end position="119"/>
    </location>
</feature>
<dbReference type="SMART" id="SM00448">
    <property type="entry name" value="REC"/>
    <property type="match status" value="1"/>
</dbReference>
<organism evidence="8 9">
    <name type="scientific">Bacteroides luti</name>
    <dbReference type="NCBI Taxonomy" id="1297750"/>
    <lineage>
        <taxon>Bacteria</taxon>
        <taxon>Pseudomonadati</taxon>
        <taxon>Bacteroidota</taxon>
        <taxon>Bacteroidia</taxon>
        <taxon>Bacteroidales</taxon>
        <taxon>Bacteroidaceae</taxon>
        <taxon>Bacteroides</taxon>
    </lineage>
</organism>
<evidence type="ECO:0000313" key="9">
    <source>
        <dbReference type="Proteomes" id="UP000184509"/>
    </source>
</evidence>
<dbReference type="STRING" id="1297750.SAMN05444405_12327"/>
<dbReference type="SMART" id="SM00862">
    <property type="entry name" value="Trans_reg_C"/>
    <property type="match status" value="1"/>
</dbReference>
<proteinExistence type="predicted"/>
<dbReference type="InterPro" id="IPR039420">
    <property type="entry name" value="WalR-like"/>
</dbReference>
<evidence type="ECO:0000256" key="1">
    <source>
        <dbReference type="ARBA" id="ARBA00022553"/>
    </source>
</evidence>
<dbReference type="AlphaFoldDB" id="A0A1M5H1B6"/>
<dbReference type="GO" id="GO:0005829">
    <property type="term" value="C:cytosol"/>
    <property type="evidence" value="ECO:0007669"/>
    <property type="project" value="TreeGrafter"/>
</dbReference>
<evidence type="ECO:0000256" key="5">
    <source>
        <dbReference type="PROSITE-ProRule" id="PRU01091"/>
    </source>
</evidence>
<dbReference type="Proteomes" id="UP000184509">
    <property type="component" value="Unassembled WGS sequence"/>
</dbReference>
<evidence type="ECO:0000256" key="3">
    <source>
        <dbReference type="ARBA" id="ARBA00023125"/>
    </source>
</evidence>
<dbReference type="PANTHER" id="PTHR48111">
    <property type="entry name" value="REGULATOR OF RPOS"/>
    <property type="match status" value="1"/>
</dbReference>
<dbReference type="GO" id="GO:0032993">
    <property type="term" value="C:protein-DNA complex"/>
    <property type="evidence" value="ECO:0007669"/>
    <property type="project" value="TreeGrafter"/>
</dbReference>
<dbReference type="InterPro" id="IPR011006">
    <property type="entry name" value="CheY-like_superfamily"/>
</dbReference>
<evidence type="ECO:0000256" key="2">
    <source>
        <dbReference type="ARBA" id="ARBA00023012"/>
    </source>
</evidence>
<dbReference type="InterPro" id="IPR036388">
    <property type="entry name" value="WH-like_DNA-bd_sf"/>
</dbReference>
<dbReference type="PANTHER" id="PTHR48111:SF40">
    <property type="entry name" value="PHOSPHATE REGULON TRANSCRIPTIONAL REGULATORY PROTEIN PHOB"/>
    <property type="match status" value="1"/>
</dbReference>
<dbReference type="CDD" id="cd00383">
    <property type="entry name" value="trans_reg_C"/>
    <property type="match status" value="1"/>
</dbReference>
<evidence type="ECO:0000259" key="6">
    <source>
        <dbReference type="PROSITE" id="PS50110"/>
    </source>
</evidence>
<feature type="modified residue" description="4-aspartylphosphate" evidence="4">
    <location>
        <position position="54"/>
    </location>
</feature>
<evidence type="ECO:0000256" key="4">
    <source>
        <dbReference type="PROSITE-ProRule" id="PRU00169"/>
    </source>
</evidence>
<dbReference type="GO" id="GO:0000976">
    <property type="term" value="F:transcription cis-regulatory region binding"/>
    <property type="evidence" value="ECO:0007669"/>
    <property type="project" value="TreeGrafter"/>
</dbReference>
<evidence type="ECO:0000313" key="8">
    <source>
        <dbReference type="EMBL" id="SHG09686.1"/>
    </source>
</evidence>
<keyword evidence="3 5" id="KW-0238">DNA-binding</keyword>
<dbReference type="PROSITE" id="PS50110">
    <property type="entry name" value="RESPONSE_REGULATORY"/>
    <property type="match status" value="1"/>
</dbReference>
<evidence type="ECO:0000259" key="7">
    <source>
        <dbReference type="PROSITE" id="PS51755"/>
    </source>
</evidence>
<dbReference type="OrthoDB" id="9790442at2"/>
<dbReference type="InterPro" id="IPR001789">
    <property type="entry name" value="Sig_transdc_resp-reg_receiver"/>
</dbReference>
<dbReference type="SUPFAM" id="SSF52172">
    <property type="entry name" value="CheY-like"/>
    <property type="match status" value="1"/>
</dbReference>
<dbReference type="GO" id="GO:0000156">
    <property type="term" value="F:phosphorelay response regulator activity"/>
    <property type="evidence" value="ECO:0007669"/>
    <property type="project" value="TreeGrafter"/>
</dbReference>
<dbReference type="Pfam" id="PF00072">
    <property type="entry name" value="Response_reg"/>
    <property type="match status" value="1"/>
</dbReference>
<dbReference type="EMBL" id="FQTV01000023">
    <property type="protein sequence ID" value="SHG09686.1"/>
    <property type="molecule type" value="Genomic_DNA"/>
</dbReference>
<keyword evidence="9" id="KW-1185">Reference proteome</keyword>
<accession>A0A1M5H1B6</accession>
<keyword evidence="2" id="KW-0902">Two-component regulatory system</keyword>
<dbReference type="Pfam" id="PF00486">
    <property type="entry name" value="Trans_reg_C"/>
    <property type="match status" value="1"/>
</dbReference>
<feature type="DNA-binding region" description="OmpR/PhoB-type" evidence="5">
    <location>
        <begin position="131"/>
        <end position="227"/>
    </location>
</feature>
<dbReference type="Gene3D" id="1.10.10.10">
    <property type="entry name" value="Winged helix-like DNA-binding domain superfamily/Winged helix DNA-binding domain"/>
    <property type="match status" value="1"/>
</dbReference>
<dbReference type="RefSeq" id="WP_073404076.1">
    <property type="nucleotide sequence ID" value="NZ_FQTV01000023.1"/>
</dbReference>
<dbReference type="Gene3D" id="3.40.50.2300">
    <property type="match status" value="1"/>
</dbReference>
<name>A0A1M5H1B6_9BACE</name>
<sequence>MIKVLLVEDDENLNYIIKGSLEDMIGGYNVMPVLNGKEGLKAWKEFKPDIIVSDVEMPLMDGNEMVQIIRETDGDTPIVFATAKGSPKDVTIGYHSGVNNYIKKPFLPEELDAHIQALLKLKNGVRSRNEKNIFTLGNYHFDAERLVLQFDSQSWNLTAREAQILQLLCENRGEIVKRDDILENIWGTSDFYTSRSLDVFIKKLRTYLSADSSISIRTVKCVGLILN</sequence>
<feature type="domain" description="OmpR/PhoB-type" evidence="7">
    <location>
        <begin position="131"/>
        <end position="227"/>
    </location>
</feature>
<keyword evidence="1 4" id="KW-0597">Phosphoprotein</keyword>
<dbReference type="GO" id="GO:0006355">
    <property type="term" value="P:regulation of DNA-templated transcription"/>
    <property type="evidence" value="ECO:0007669"/>
    <property type="project" value="InterPro"/>
</dbReference>